<evidence type="ECO:0000313" key="2">
    <source>
        <dbReference type="EMBL" id="CRZ01611.1"/>
    </source>
</evidence>
<accession>A0A0H5QJV0</accession>
<dbReference type="AlphaFoldDB" id="A0A0H5QJV0"/>
<protein>
    <submittedName>
        <fullName evidence="2">Uncharacterized protein</fullName>
    </submittedName>
</protein>
<sequence>SLTGSAPPVHSDQTGPAGPPPLPSQVGFPVIIRFSALLTQANSVIFSIPLVKRRLRPVLRVSAASPSSHNHYDSDSDDDAIKIRVFDEPIEVIMFNCLLSSSPLPLPDSSPSGYEFIYDLLDKLVGKSEINHQDAITAFVNALNDLFTMMDLNDPETRWNLTMRRKILKAIKTANKPIDKFKDQPTLVDTCKAELSEIYLLDRGSRPIISGDKTYNLLQNPDLYYQTRRLFLLFAKSARETNRLISRNEEQVVYKKFITKNMLLFVALSSPQGINILRDFYEDGASEKEVKDCLSVVMAKEMYKLQFNIERENPIQLRQAMTFQCNIFNLLIYSSDHRLLAIQSLPPLDDTFIYNRLVKSGILSKESVQLYKTEREKYLSIPPDYPEFQWISVMNISISKAIDTINEEMHPLEAIPDPVGSSIEMEWGPNRLLYYRLRRLFTMFAEGAAAASGLKYSVNPELACENFMSVNLLRYVALSSIKGIAIIQNSKHIIDFPTKDDMKRSEQVERYIYEIMAMNLYRMQMRLELDYPGLFIKINAQE</sequence>
<feature type="non-terminal residue" evidence="2">
    <location>
        <position position="1"/>
    </location>
</feature>
<organism evidence="2">
    <name type="scientific">Spongospora subterranea</name>
    <dbReference type="NCBI Taxonomy" id="70186"/>
    <lineage>
        <taxon>Eukaryota</taxon>
        <taxon>Sar</taxon>
        <taxon>Rhizaria</taxon>
        <taxon>Endomyxa</taxon>
        <taxon>Phytomyxea</taxon>
        <taxon>Plasmodiophorida</taxon>
        <taxon>Plasmodiophoridae</taxon>
        <taxon>Spongospora</taxon>
    </lineage>
</organism>
<evidence type="ECO:0000256" key="1">
    <source>
        <dbReference type="SAM" id="MobiDB-lite"/>
    </source>
</evidence>
<reference evidence="2" key="1">
    <citation type="submission" date="2015-04" db="EMBL/GenBank/DDBJ databases">
        <title>The genome sequence of the plant pathogenic Rhizarian Plasmodiophora brassicae reveals insights in its biotrophic life cycle and the origin of chitin synthesis.</title>
        <authorList>
            <person name="Schwelm A."/>
            <person name="Fogelqvist J."/>
            <person name="Knaust A."/>
            <person name="Julke S."/>
            <person name="Lilja T."/>
            <person name="Dhandapani V."/>
            <person name="Bonilla-Rosso G."/>
            <person name="Karlsson M."/>
            <person name="Shevchenko A."/>
            <person name="Choi S.R."/>
            <person name="Kim H.G."/>
            <person name="Park J.Y."/>
            <person name="Lim Y.P."/>
            <person name="Ludwig-Muller J."/>
            <person name="Dixelius C."/>
        </authorList>
    </citation>
    <scope>NUCLEOTIDE SEQUENCE</scope>
    <source>
        <tissue evidence="2">Potato root galls</tissue>
    </source>
</reference>
<feature type="region of interest" description="Disordered" evidence="1">
    <location>
        <begin position="1"/>
        <end position="21"/>
    </location>
</feature>
<dbReference type="EMBL" id="HACM01001169">
    <property type="protein sequence ID" value="CRZ01611.1"/>
    <property type="molecule type" value="Transcribed_RNA"/>
</dbReference>
<name>A0A0H5QJV0_9EUKA</name>
<proteinExistence type="predicted"/>